<comment type="similarity">
    <text evidence="1">Belongs to the LysR transcriptional regulatory family.</text>
</comment>
<evidence type="ECO:0000256" key="3">
    <source>
        <dbReference type="ARBA" id="ARBA00023125"/>
    </source>
</evidence>
<evidence type="ECO:0000313" key="7">
    <source>
        <dbReference type="Proteomes" id="UP000824107"/>
    </source>
</evidence>
<dbReference type="EMBL" id="DVNC01000062">
    <property type="protein sequence ID" value="HIU54169.1"/>
    <property type="molecule type" value="Genomic_DNA"/>
</dbReference>
<evidence type="ECO:0000313" key="6">
    <source>
        <dbReference type="EMBL" id="HIU54169.1"/>
    </source>
</evidence>
<sequence length="295" mass="32768">MITKKDIAKLEGLLMLVAVSENNSKKKVAEALNLSVDTLNKYISDLEKELGTKLVTSNGRGSVLTNEAQNIINLGFDIKKVVRSVDTLASHKDALSGTVRVGIPLAVSAALPSDSISTFWEEYPNIRIDAISNYEPPNLNVLDVDLGFTFEPPTGSDLVIVASRNVKYGFMATPEYLKKHGEPKDIEDLIVNHRLCGKFGHYHYLKVWKDIMARSPRVCFSSNSNFSVIKILRAGGGIGVLPLQYANDGGLRLLTEIKETPEVTFYLVAHRLTKDIPKIRVVIDCYRKIMMSSWD</sequence>
<dbReference type="InterPro" id="IPR000847">
    <property type="entry name" value="LysR_HTH_N"/>
</dbReference>
<reference evidence="6" key="2">
    <citation type="journal article" date="2021" name="PeerJ">
        <title>Extensive microbial diversity within the chicken gut microbiome revealed by metagenomics and culture.</title>
        <authorList>
            <person name="Gilroy R."/>
            <person name="Ravi A."/>
            <person name="Getino M."/>
            <person name="Pursley I."/>
            <person name="Horton D.L."/>
            <person name="Alikhan N.F."/>
            <person name="Baker D."/>
            <person name="Gharbi K."/>
            <person name="Hall N."/>
            <person name="Watson M."/>
            <person name="Adriaenssens E.M."/>
            <person name="Foster-Nyarko E."/>
            <person name="Jarju S."/>
            <person name="Secka A."/>
            <person name="Antonio M."/>
            <person name="Oren A."/>
            <person name="Chaudhuri R.R."/>
            <person name="La Ragione R."/>
            <person name="Hildebrand F."/>
            <person name="Pallen M.J."/>
        </authorList>
    </citation>
    <scope>NUCLEOTIDE SEQUENCE</scope>
    <source>
        <strain evidence="6">ChiW3-316</strain>
    </source>
</reference>
<dbReference type="SUPFAM" id="SSF46785">
    <property type="entry name" value="Winged helix' DNA-binding domain"/>
    <property type="match status" value="1"/>
</dbReference>
<comment type="caution">
    <text evidence="6">The sequence shown here is derived from an EMBL/GenBank/DDBJ whole genome shotgun (WGS) entry which is preliminary data.</text>
</comment>
<dbReference type="Gene3D" id="3.40.190.290">
    <property type="match status" value="1"/>
</dbReference>
<dbReference type="InterPro" id="IPR005119">
    <property type="entry name" value="LysR_subst-bd"/>
</dbReference>
<keyword evidence="4" id="KW-0804">Transcription</keyword>
<dbReference type="InterPro" id="IPR036390">
    <property type="entry name" value="WH_DNA-bd_sf"/>
</dbReference>
<organism evidence="6 7">
    <name type="scientific">Candidatus Scatocola faecipullorum</name>
    <dbReference type="NCBI Taxonomy" id="2840917"/>
    <lineage>
        <taxon>Bacteria</taxon>
        <taxon>Pseudomonadati</taxon>
        <taxon>Pseudomonadota</taxon>
        <taxon>Alphaproteobacteria</taxon>
        <taxon>Rhodospirillales</taxon>
        <taxon>Rhodospirillaceae</taxon>
        <taxon>Rhodospirillaceae incertae sedis</taxon>
        <taxon>Candidatus Scatocola</taxon>
    </lineage>
</organism>
<dbReference type="Pfam" id="PF03466">
    <property type="entry name" value="LysR_substrate"/>
    <property type="match status" value="1"/>
</dbReference>
<keyword evidence="3" id="KW-0238">DNA-binding</keyword>
<protein>
    <submittedName>
        <fullName evidence="6">LysR family transcriptional regulator</fullName>
    </submittedName>
</protein>
<feature type="domain" description="HTH lysR-type" evidence="5">
    <location>
        <begin position="9"/>
        <end position="65"/>
    </location>
</feature>
<dbReference type="Gene3D" id="1.10.10.10">
    <property type="entry name" value="Winged helix-like DNA-binding domain superfamily/Winged helix DNA-binding domain"/>
    <property type="match status" value="1"/>
</dbReference>
<dbReference type="PROSITE" id="PS50931">
    <property type="entry name" value="HTH_LYSR"/>
    <property type="match status" value="1"/>
</dbReference>
<name>A0A9D1SBD6_9PROT</name>
<evidence type="ECO:0000259" key="5">
    <source>
        <dbReference type="PROSITE" id="PS50931"/>
    </source>
</evidence>
<accession>A0A9D1SBD6</accession>
<dbReference type="PANTHER" id="PTHR30537:SF3">
    <property type="entry name" value="TRANSCRIPTIONAL REGULATORY PROTEIN"/>
    <property type="match status" value="1"/>
</dbReference>
<dbReference type="Proteomes" id="UP000824107">
    <property type="component" value="Unassembled WGS sequence"/>
</dbReference>
<evidence type="ECO:0000256" key="2">
    <source>
        <dbReference type="ARBA" id="ARBA00023015"/>
    </source>
</evidence>
<dbReference type="PANTHER" id="PTHR30537">
    <property type="entry name" value="HTH-TYPE TRANSCRIPTIONAL REGULATOR"/>
    <property type="match status" value="1"/>
</dbReference>
<evidence type="ECO:0000256" key="4">
    <source>
        <dbReference type="ARBA" id="ARBA00023163"/>
    </source>
</evidence>
<proteinExistence type="inferred from homology"/>
<dbReference type="InterPro" id="IPR036388">
    <property type="entry name" value="WH-like_DNA-bd_sf"/>
</dbReference>
<dbReference type="Pfam" id="PF00126">
    <property type="entry name" value="HTH_1"/>
    <property type="match status" value="1"/>
</dbReference>
<dbReference type="SUPFAM" id="SSF53850">
    <property type="entry name" value="Periplasmic binding protein-like II"/>
    <property type="match status" value="1"/>
</dbReference>
<dbReference type="InterPro" id="IPR058163">
    <property type="entry name" value="LysR-type_TF_proteobact-type"/>
</dbReference>
<evidence type="ECO:0000256" key="1">
    <source>
        <dbReference type="ARBA" id="ARBA00009437"/>
    </source>
</evidence>
<reference evidence="6" key="1">
    <citation type="submission" date="2020-10" db="EMBL/GenBank/DDBJ databases">
        <authorList>
            <person name="Gilroy R."/>
        </authorList>
    </citation>
    <scope>NUCLEOTIDE SEQUENCE</scope>
    <source>
        <strain evidence="6">ChiW3-316</strain>
    </source>
</reference>
<dbReference type="GO" id="GO:0003700">
    <property type="term" value="F:DNA-binding transcription factor activity"/>
    <property type="evidence" value="ECO:0007669"/>
    <property type="project" value="InterPro"/>
</dbReference>
<dbReference type="GO" id="GO:0006351">
    <property type="term" value="P:DNA-templated transcription"/>
    <property type="evidence" value="ECO:0007669"/>
    <property type="project" value="TreeGrafter"/>
</dbReference>
<dbReference type="GO" id="GO:0043565">
    <property type="term" value="F:sequence-specific DNA binding"/>
    <property type="evidence" value="ECO:0007669"/>
    <property type="project" value="TreeGrafter"/>
</dbReference>
<gene>
    <name evidence="6" type="ORF">IAD20_08845</name>
</gene>
<dbReference type="AlphaFoldDB" id="A0A9D1SBD6"/>
<keyword evidence="2" id="KW-0805">Transcription regulation</keyword>